<comment type="caution">
    <text evidence="2">The sequence shown here is derived from an EMBL/GenBank/DDBJ whole genome shotgun (WGS) entry which is preliminary data.</text>
</comment>
<dbReference type="InterPro" id="IPR035985">
    <property type="entry name" value="Ubiquitin-activating_enz"/>
</dbReference>
<name>A0A8J3IFV9_9CHLR</name>
<feature type="domain" description="THIF-type NAD/FAD binding fold" evidence="1">
    <location>
        <begin position="11"/>
        <end position="184"/>
    </location>
</feature>
<reference evidence="2" key="1">
    <citation type="submission" date="2020-10" db="EMBL/GenBank/DDBJ databases">
        <title>Taxonomic study of unclassified bacteria belonging to the class Ktedonobacteria.</title>
        <authorList>
            <person name="Yabe S."/>
            <person name="Wang C.M."/>
            <person name="Zheng Y."/>
            <person name="Sakai Y."/>
            <person name="Cavaletti L."/>
            <person name="Monciardini P."/>
            <person name="Donadio S."/>
        </authorList>
    </citation>
    <scope>NUCLEOTIDE SEQUENCE</scope>
    <source>
        <strain evidence="2">SOSP1-1</strain>
    </source>
</reference>
<dbReference type="EMBL" id="BNJF01000010">
    <property type="protein sequence ID" value="GHO51124.1"/>
    <property type="molecule type" value="Genomic_DNA"/>
</dbReference>
<dbReference type="InterPro" id="IPR022291">
    <property type="entry name" value="Bacteriocin_synth_cyclodeHase"/>
</dbReference>
<evidence type="ECO:0000313" key="2">
    <source>
        <dbReference type="EMBL" id="GHO51124.1"/>
    </source>
</evidence>
<dbReference type="GO" id="GO:0008641">
    <property type="term" value="F:ubiquitin-like modifier activating enzyme activity"/>
    <property type="evidence" value="ECO:0007669"/>
    <property type="project" value="InterPro"/>
</dbReference>
<accession>A0A8J3IFV9</accession>
<dbReference type="InterPro" id="IPR000594">
    <property type="entry name" value="ThiF_NAD_FAD-bd"/>
</dbReference>
<dbReference type="SUPFAM" id="SSF69572">
    <property type="entry name" value="Activating enzymes of the ubiquitin-like proteins"/>
    <property type="match status" value="1"/>
</dbReference>
<organism evidence="2 3">
    <name type="scientific">Ktedonospora formicarum</name>
    <dbReference type="NCBI Taxonomy" id="2778364"/>
    <lineage>
        <taxon>Bacteria</taxon>
        <taxon>Bacillati</taxon>
        <taxon>Chloroflexota</taxon>
        <taxon>Ktedonobacteria</taxon>
        <taxon>Ktedonobacterales</taxon>
        <taxon>Ktedonobacteraceae</taxon>
        <taxon>Ktedonospora</taxon>
    </lineage>
</organism>
<keyword evidence="3" id="KW-1185">Reference proteome</keyword>
<gene>
    <name evidence="2" type="ORF">KSX_92870</name>
</gene>
<dbReference type="Gene3D" id="3.40.50.720">
    <property type="entry name" value="NAD(P)-binding Rossmann-like Domain"/>
    <property type="match status" value="1"/>
</dbReference>
<evidence type="ECO:0000313" key="3">
    <source>
        <dbReference type="Proteomes" id="UP000612362"/>
    </source>
</evidence>
<protein>
    <recommendedName>
        <fullName evidence="1">THIF-type NAD/FAD binding fold domain-containing protein</fullName>
    </recommendedName>
</protein>
<proteinExistence type="predicted"/>
<evidence type="ECO:0000259" key="1">
    <source>
        <dbReference type="Pfam" id="PF00899"/>
    </source>
</evidence>
<dbReference type="Pfam" id="PF00899">
    <property type="entry name" value="ThiF"/>
    <property type="match status" value="1"/>
</dbReference>
<sequence length="200" mass="22016">MICKNSVQCFIGKPKVAAAGEQLARFNPGVTFEPVQRLIAGPHEICDLIKGVDLVVSCVDQPSEIMMWVNQAALEENISFIEGEYHGICAEIGPFVIPFETGCLACEMTASNADVGKMAEFDWIEQATWLRHPNIHFVTAMAANLICSEICKHLLGVGKPMTCNRRYLLNTQQFTLTSSEFLRSPACNQCGHGKNVSTYS</sequence>
<dbReference type="AlphaFoldDB" id="A0A8J3IFV9"/>
<dbReference type="Proteomes" id="UP000612362">
    <property type="component" value="Unassembled WGS sequence"/>
</dbReference>
<dbReference type="NCBIfam" id="TIGR03882">
    <property type="entry name" value="cyclo_dehyd_2"/>
    <property type="match status" value="1"/>
</dbReference>